<evidence type="ECO:0000313" key="3">
    <source>
        <dbReference type="Proteomes" id="UP001362999"/>
    </source>
</evidence>
<name>A0AAW0DAD1_9AGAR</name>
<protein>
    <submittedName>
        <fullName evidence="2">Uncharacterized protein</fullName>
    </submittedName>
</protein>
<proteinExistence type="predicted"/>
<organism evidence="2 3">
    <name type="scientific">Favolaschia claudopus</name>
    <dbReference type="NCBI Taxonomy" id="2862362"/>
    <lineage>
        <taxon>Eukaryota</taxon>
        <taxon>Fungi</taxon>
        <taxon>Dikarya</taxon>
        <taxon>Basidiomycota</taxon>
        <taxon>Agaricomycotina</taxon>
        <taxon>Agaricomycetes</taxon>
        <taxon>Agaricomycetidae</taxon>
        <taxon>Agaricales</taxon>
        <taxon>Marasmiineae</taxon>
        <taxon>Mycenaceae</taxon>
        <taxon>Favolaschia</taxon>
    </lineage>
</organism>
<comment type="caution">
    <text evidence="2">The sequence shown here is derived from an EMBL/GenBank/DDBJ whole genome shotgun (WGS) entry which is preliminary data.</text>
</comment>
<dbReference type="EMBL" id="JAWWNJ010000009">
    <property type="protein sequence ID" value="KAK7049150.1"/>
    <property type="molecule type" value="Genomic_DNA"/>
</dbReference>
<sequence length="486" mass="53413">MYQSLGAAPSPLARLANPTPESESHLSSCAQSVAPLDLNVSRTWILTTGLVRKFPRAGARLAFVHDAYELRIPDRYDAATPAAVFTVERHHQAYAGDVLPTPPTTSPRNTPYIIPKPAQSLNVLFRSPACPTTLDEFLHPNTIPLLPVHLVVYENRTLIGVTAPHIAFDAVGMGVLLHAWTRVLTMNGGDVEGIPGMPWDAQPFAGEAFAEGAKAAPHGWFDVQGDELREMIEEFVGGLARDPEEVVCWVRVPKKLLEEKKREIMAELKAKGSEEYVGSSDVLAAWWIKTLHGQRAPTDPTPIHIQMPKDLRDLPIYANSAPLPYPYIHNTCLFVSAPPLPVSAIQTQSLGALALHVRRGIQAYTGDPEKVRREVRWVASEEGRRKWSALMPCPPKAEAFSVTNWRTAKLGELDFAGARVAKAGEAADECKRKVSLVHIVVSSKEPASLRGINAVPMEDDEAVWLWKIFGVKELERLREGGGIDFA</sequence>
<gene>
    <name evidence="2" type="ORF">R3P38DRAFT_2872885</name>
</gene>
<dbReference type="AlphaFoldDB" id="A0AAW0DAD1"/>
<keyword evidence="3" id="KW-1185">Reference proteome</keyword>
<evidence type="ECO:0000313" key="2">
    <source>
        <dbReference type="EMBL" id="KAK7049150.1"/>
    </source>
</evidence>
<accession>A0AAW0DAD1</accession>
<dbReference type="Gene3D" id="3.30.559.10">
    <property type="entry name" value="Chloramphenicol acetyltransferase-like domain"/>
    <property type="match status" value="1"/>
</dbReference>
<reference evidence="2 3" key="1">
    <citation type="journal article" date="2024" name="J Genomics">
        <title>Draft genome sequencing and assembly of Favolaschia claudopus CIRM-BRFM 2984 isolated from oak limbs.</title>
        <authorList>
            <person name="Navarro D."/>
            <person name="Drula E."/>
            <person name="Chaduli D."/>
            <person name="Cazenave R."/>
            <person name="Ahrendt S."/>
            <person name="Wang J."/>
            <person name="Lipzen A."/>
            <person name="Daum C."/>
            <person name="Barry K."/>
            <person name="Grigoriev I.V."/>
            <person name="Favel A."/>
            <person name="Rosso M.N."/>
            <person name="Martin F."/>
        </authorList>
    </citation>
    <scope>NUCLEOTIDE SEQUENCE [LARGE SCALE GENOMIC DNA]</scope>
    <source>
        <strain evidence="2 3">CIRM-BRFM 2984</strain>
    </source>
</reference>
<feature type="region of interest" description="Disordered" evidence="1">
    <location>
        <begin position="1"/>
        <end position="24"/>
    </location>
</feature>
<dbReference type="InterPro" id="IPR023213">
    <property type="entry name" value="CAT-like_dom_sf"/>
</dbReference>
<dbReference type="Proteomes" id="UP001362999">
    <property type="component" value="Unassembled WGS sequence"/>
</dbReference>
<evidence type="ECO:0000256" key="1">
    <source>
        <dbReference type="SAM" id="MobiDB-lite"/>
    </source>
</evidence>